<dbReference type="PANTHER" id="PTHR11802:SF472">
    <property type="entry name" value="SERINE CARBOXYPEPTIDASE CPVL-RELATED"/>
    <property type="match status" value="1"/>
</dbReference>
<keyword evidence="3 7" id="KW-0645">Protease</keyword>
<keyword evidence="6" id="KW-0325">Glycoprotein</keyword>
<keyword evidence="5 7" id="KW-0378">Hydrolase</keyword>
<dbReference type="PANTHER" id="PTHR11802">
    <property type="entry name" value="SERINE PROTEASE FAMILY S10 SERINE CARBOXYPEPTIDASE"/>
    <property type="match status" value="1"/>
</dbReference>
<dbReference type="Pfam" id="PF00450">
    <property type="entry name" value="Peptidase_S10"/>
    <property type="match status" value="1"/>
</dbReference>
<evidence type="ECO:0000256" key="2">
    <source>
        <dbReference type="ARBA" id="ARBA00022645"/>
    </source>
</evidence>
<comment type="similarity">
    <text evidence="1 7">Belongs to the peptidase S10 family.</text>
</comment>
<dbReference type="InterPro" id="IPR001563">
    <property type="entry name" value="Peptidase_S10"/>
</dbReference>
<evidence type="ECO:0000256" key="5">
    <source>
        <dbReference type="ARBA" id="ARBA00022801"/>
    </source>
</evidence>
<sequence>MKLLIASTVALVLLQQISAKFPKYDRTKIHQNGPFKAPTGQLILTDYIAENKINEARNASQVNYAGFQNVSSYAGYFTVDKTYNSNLFFWYFPAQNNFDEAPVVLWLQGGPGSPSLYGLFEEHGPFIVDKDLNVSLREYSWHKDHSILYIDSPAGTGFSYTSGGFAQNETKVGADLYSALIQFFTVFPELAEKPFFISGESYGGKYVPALSYTIHQNNPTADLKIKFQGALIGNGWSDPENMFLYSDFVYQLGLIDINTRDEIKAVEAEAVQLIREGNFTQATQKFQDIILGGDDSIYQKNTGLSNIYNYVNDNEEPSYWESLISQDEVSQALHVGTAEFGEQSGLVYDYLWDDITVSVAPWIAELLGHHRFLIFNGQLDVIVSYPLTVNYLQRLNFSSAEEYKVAERGIWKVDGKVAGYVKTAGNLTEALVRDASHMVPIEQPAAAYDLLYKFVRNLPLV</sequence>
<dbReference type="Proteomes" id="UP000504635">
    <property type="component" value="Unplaced"/>
</dbReference>
<dbReference type="InterPro" id="IPR033124">
    <property type="entry name" value="Ser_caboxypep_his_AS"/>
</dbReference>
<dbReference type="GO" id="GO:0006508">
    <property type="term" value="P:proteolysis"/>
    <property type="evidence" value="ECO:0007669"/>
    <property type="project" value="UniProtKB-KW"/>
</dbReference>
<dbReference type="InterPro" id="IPR029058">
    <property type="entry name" value="AB_hydrolase_fold"/>
</dbReference>
<dbReference type="GeneID" id="115874066"/>
<dbReference type="InParanoid" id="A0A6J2X177"/>
<evidence type="ECO:0000256" key="4">
    <source>
        <dbReference type="ARBA" id="ARBA00022729"/>
    </source>
</evidence>
<dbReference type="KEGG" id="soy:115874066"/>
<evidence type="ECO:0000256" key="1">
    <source>
        <dbReference type="ARBA" id="ARBA00009431"/>
    </source>
</evidence>
<evidence type="ECO:0000313" key="9">
    <source>
        <dbReference type="RefSeq" id="XP_030744986.1"/>
    </source>
</evidence>
<dbReference type="SUPFAM" id="SSF53474">
    <property type="entry name" value="alpha/beta-Hydrolases"/>
    <property type="match status" value="1"/>
</dbReference>
<keyword evidence="8" id="KW-1185">Reference proteome</keyword>
<organism evidence="8 9">
    <name type="scientific">Sitophilus oryzae</name>
    <name type="common">Rice weevil</name>
    <name type="synonym">Curculio oryzae</name>
    <dbReference type="NCBI Taxonomy" id="7048"/>
    <lineage>
        <taxon>Eukaryota</taxon>
        <taxon>Metazoa</taxon>
        <taxon>Ecdysozoa</taxon>
        <taxon>Arthropoda</taxon>
        <taxon>Hexapoda</taxon>
        <taxon>Insecta</taxon>
        <taxon>Pterygota</taxon>
        <taxon>Neoptera</taxon>
        <taxon>Endopterygota</taxon>
        <taxon>Coleoptera</taxon>
        <taxon>Polyphaga</taxon>
        <taxon>Cucujiformia</taxon>
        <taxon>Curculionidae</taxon>
        <taxon>Dryophthorinae</taxon>
        <taxon>Sitophilus</taxon>
    </lineage>
</organism>
<proteinExistence type="inferred from homology"/>
<dbReference type="AlphaFoldDB" id="A0A6J2X177"/>
<dbReference type="PROSITE" id="PS00131">
    <property type="entry name" value="CARBOXYPEPT_SER_SER"/>
    <property type="match status" value="1"/>
</dbReference>
<protein>
    <recommendedName>
        <fullName evidence="7">Carboxypeptidase</fullName>
        <ecNumber evidence="7">3.4.16.-</ecNumber>
    </recommendedName>
</protein>
<dbReference type="PRINTS" id="PR00724">
    <property type="entry name" value="CRBOXYPTASEC"/>
</dbReference>
<accession>A0A6J2X177</accession>
<dbReference type="Gene3D" id="3.40.50.1820">
    <property type="entry name" value="alpha/beta hydrolase"/>
    <property type="match status" value="1"/>
</dbReference>
<dbReference type="GO" id="GO:0004185">
    <property type="term" value="F:serine-type carboxypeptidase activity"/>
    <property type="evidence" value="ECO:0007669"/>
    <property type="project" value="UniProtKB-UniRule"/>
</dbReference>
<dbReference type="RefSeq" id="XP_030744986.1">
    <property type="nucleotide sequence ID" value="XM_030889126.1"/>
</dbReference>
<keyword evidence="2 7" id="KW-0121">Carboxypeptidase</keyword>
<name>A0A6J2X177_SITOR</name>
<dbReference type="OrthoDB" id="443318at2759"/>
<feature type="signal peptide" evidence="7">
    <location>
        <begin position="1"/>
        <end position="19"/>
    </location>
</feature>
<dbReference type="InterPro" id="IPR018202">
    <property type="entry name" value="Ser_caboxypep_ser_AS"/>
</dbReference>
<keyword evidence="4 7" id="KW-0732">Signal</keyword>
<dbReference type="FunFam" id="3.40.50.1820:FF:000096">
    <property type="entry name" value="Carboxypeptidase vitellogenic-like"/>
    <property type="match status" value="1"/>
</dbReference>
<dbReference type="PROSITE" id="PS00560">
    <property type="entry name" value="CARBOXYPEPT_SER_HIS"/>
    <property type="match status" value="1"/>
</dbReference>
<feature type="chain" id="PRO_5027149247" description="Carboxypeptidase" evidence="7">
    <location>
        <begin position="20"/>
        <end position="461"/>
    </location>
</feature>
<evidence type="ECO:0000256" key="6">
    <source>
        <dbReference type="ARBA" id="ARBA00023180"/>
    </source>
</evidence>
<gene>
    <name evidence="9" type="primary">LOC115874066</name>
</gene>
<reference evidence="9" key="1">
    <citation type="submission" date="2025-08" db="UniProtKB">
        <authorList>
            <consortium name="RefSeq"/>
        </authorList>
    </citation>
    <scope>IDENTIFICATION</scope>
    <source>
        <tissue evidence="9">Gonads</tissue>
    </source>
</reference>
<evidence type="ECO:0000313" key="8">
    <source>
        <dbReference type="Proteomes" id="UP000504635"/>
    </source>
</evidence>
<evidence type="ECO:0000256" key="7">
    <source>
        <dbReference type="RuleBase" id="RU361156"/>
    </source>
</evidence>
<dbReference type="EC" id="3.4.16.-" evidence="7"/>
<evidence type="ECO:0000256" key="3">
    <source>
        <dbReference type="ARBA" id="ARBA00022670"/>
    </source>
</evidence>